<dbReference type="PANTHER" id="PTHR21666">
    <property type="entry name" value="PEPTIDASE-RELATED"/>
    <property type="match status" value="1"/>
</dbReference>
<protein>
    <recommendedName>
        <fullName evidence="2">M23ase beta-sheet core domain-containing protein</fullName>
    </recommendedName>
</protein>
<dbReference type="PANTHER" id="PTHR21666:SF289">
    <property type="entry name" value="L-ALA--D-GLU ENDOPEPTIDASE"/>
    <property type="match status" value="1"/>
</dbReference>
<dbReference type="InterPro" id="IPR016047">
    <property type="entry name" value="M23ase_b-sheet_dom"/>
</dbReference>
<dbReference type="Proteomes" id="UP000626982">
    <property type="component" value="Unassembled WGS sequence"/>
</dbReference>
<keyword evidence="4" id="KW-1185">Reference proteome</keyword>
<accession>A0ABQ2KI34</accession>
<evidence type="ECO:0000313" key="3">
    <source>
        <dbReference type="EMBL" id="GGN82397.1"/>
    </source>
</evidence>
<comment type="caution">
    <text evidence="3">The sequence shown here is derived from an EMBL/GenBank/DDBJ whole genome shotgun (WGS) entry which is preliminary data.</text>
</comment>
<dbReference type="RefSeq" id="WP_229679512.1">
    <property type="nucleotide sequence ID" value="NZ_BAABBD010000002.1"/>
</dbReference>
<feature type="domain" description="M23ase beta-sheet core" evidence="2">
    <location>
        <begin position="37"/>
        <end position="128"/>
    </location>
</feature>
<evidence type="ECO:0000313" key="4">
    <source>
        <dbReference type="Proteomes" id="UP000626982"/>
    </source>
</evidence>
<dbReference type="SUPFAM" id="SSF51261">
    <property type="entry name" value="Duplicated hybrid motif"/>
    <property type="match status" value="1"/>
</dbReference>
<evidence type="ECO:0000256" key="1">
    <source>
        <dbReference type="ARBA" id="ARBA00022729"/>
    </source>
</evidence>
<proteinExistence type="predicted"/>
<organism evidence="3 4">
    <name type="scientific">Agrococcus terreus</name>
    <dbReference type="NCBI Taxonomy" id="574649"/>
    <lineage>
        <taxon>Bacteria</taxon>
        <taxon>Bacillati</taxon>
        <taxon>Actinomycetota</taxon>
        <taxon>Actinomycetes</taxon>
        <taxon>Micrococcales</taxon>
        <taxon>Microbacteriaceae</taxon>
        <taxon>Agrococcus</taxon>
    </lineage>
</organism>
<keyword evidence="1" id="KW-0732">Signal</keyword>
<sequence length="156" mass="15818">MRTIALLLLAAGAWLWPVPPGPVDRPFEAPAHAYGPGHRGVDLAASPGDAVLAPVDGVVRFAGPVAGRPVLSIEHGGGLVSSFEPVEASVAAGDAVMRGQRVGTLLAGHDGGTALHLGARLHGAYVDPLPLLGRERPVLLPLGEPDRKRAAAGPAP</sequence>
<dbReference type="EMBL" id="BMLM01000001">
    <property type="protein sequence ID" value="GGN82397.1"/>
    <property type="molecule type" value="Genomic_DNA"/>
</dbReference>
<evidence type="ECO:0000259" key="2">
    <source>
        <dbReference type="Pfam" id="PF01551"/>
    </source>
</evidence>
<dbReference type="InterPro" id="IPR011055">
    <property type="entry name" value="Dup_hybrid_motif"/>
</dbReference>
<dbReference type="CDD" id="cd12797">
    <property type="entry name" value="M23_peptidase"/>
    <property type="match status" value="1"/>
</dbReference>
<dbReference type="Gene3D" id="2.70.70.10">
    <property type="entry name" value="Glucose Permease (Domain IIA)"/>
    <property type="match status" value="1"/>
</dbReference>
<gene>
    <name evidence="3" type="ORF">GCM10010968_12160</name>
</gene>
<dbReference type="InterPro" id="IPR050570">
    <property type="entry name" value="Cell_wall_metabolism_enzyme"/>
</dbReference>
<reference evidence="4" key="1">
    <citation type="journal article" date="2019" name="Int. J. Syst. Evol. Microbiol.">
        <title>The Global Catalogue of Microorganisms (GCM) 10K type strain sequencing project: providing services to taxonomists for standard genome sequencing and annotation.</title>
        <authorList>
            <consortium name="The Broad Institute Genomics Platform"/>
            <consortium name="The Broad Institute Genome Sequencing Center for Infectious Disease"/>
            <person name="Wu L."/>
            <person name="Ma J."/>
        </authorList>
    </citation>
    <scope>NUCLEOTIDE SEQUENCE [LARGE SCALE GENOMIC DNA]</scope>
    <source>
        <strain evidence="4">CGMCC 1.6960</strain>
    </source>
</reference>
<dbReference type="Pfam" id="PF01551">
    <property type="entry name" value="Peptidase_M23"/>
    <property type="match status" value="1"/>
</dbReference>
<name>A0ABQ2KI34_9MICO</name>